<reference evidence="7 8" key="1">
    <citation type="submission" date="2019-03" db="EMBL/GenBank/DDBJ databases">
        <title>Primorskyibacter sp. SS33 isolated from sediments.</title>
        <authorList>
            <person name="Xunke S."/>
        </authorList>
    </citation>
    <scope>NUCLEOTIDE SEQUENCE [LARGE SCALE GENOMIC DNA]</scope>
    <source>
        <strain evidence="7 8">SS33</strain>
    </source>
</reference>
<dbReference type="InterPro" id="IPR029043">
    <property type="entry name" value="GcvT/YgfZ_C"/>
</dbReference>
<dbReference type="PROSITE" id="PS51257">
    <property type="entry name" value="PROKAR_LIPOPROTEIN"/>
    <property type="match status" value="1"/>
</dbReference>
<dbReference type="Pfam" id="PF16350">
    <property type="entry name" value="FAO_M"/>
    <property type="match status" value="1"/>
</dbReference>
<dbReference type="InterPro" id="IPR006076">
    <property type="entry name" value="FAD-dep_OxRdtase"/>
</dbReference>
<comment type="caution">
    <text evidence="7">The sequence shown here is derived from an EMBL/GenBank/DDBJ whole genome shotgun (WGS) entry which is preliminary data.</text>
</comment>
<feature type="domain" description="GCVT N-terminal" evidence="4">
    <location>
        <begin position="432"/>
        <end position="698"/>
    </location>
</feature>
<dbReference type="Gene3D" id="3.30.1360.120">
    <property type="entry name" value="Probable tRNA modification gtpase trme, domain 1"/>
    <property type="match status" value="1"/>
</dbReference>
<sequence>MTETARVVIIGGGVVGVSCLYHLAQRGWTDCTLLEKNELTAGSTWHAAGNCPTFSTSLGMTKLQRYSMELYRGLEAATGTPLTYNVTGAIRLAHTDDRMREFEHVAAWGRKLGMPTEMMTVADMREAYPFLETHDLVGGFWDAHDGDADPASLTGALAAGARALGATIHRFRPATGVTRKGGEWIVHTAQGDIRCRYVVNAGGYYAQRIGEWFRPHGGRTVPMTVLQHQYLLTEEIPEIAEWTRENGRKLPLVRDPDVSYYLRQEKTGLNLGPYERGGQPFWTDAPMPEDFSFQLFPDDLDRLEPYIEDAMARVPLLGTAGISRVINGPIPYAPDGLPLIGPMPGVPDAFEACVFTFGIAQAGGAGKLLTDWIVEGAPEWDAWSMDPRRFTGWVDQAAADAMGLQVYRHEYALQHPHHAWPAGRDKRLSPAHDRIKAAGGRMGAFGGWERALWYARPGDDTTEAATETFARHGPWWGAVADEVAAVRDGVGVIDICGFTRFELSGAGAGDWLAGRIAGRLPRTGRMGLAYFADARGRCLTEMSVLRHDEDAFTLITAAAAQWHDRDVLTRDLRDGLTLVDRTDEVSTLLVTGPEARALLTGIGTTADLSAPWLSHQRAEVAGIGCTLARVSFAGDLGWEIHARPADIPALWDAVTGAGARPFGMMALDSMRMEKGWLSWKGDLSTDYTLEELGLARFMRHPGTPERRIALLEHDGAFDPLPMSNVLSGDSIVGEVTTAAFGHRVGKPLALAMLPVDLAAPGTSLSIDIFGRPAQARVLPGAAWDADFTRIRS</sequence>
<dbReference type="GO" id="GO:0016491">
    <property type="term" value="F:oxidoreductase activity"/>
    <property type="evidence" value="ECO:0007669"/>
    <property type="project" value="UniProtKB-KW"/>
</dbReference>
<gene>
    <name evidence="7" type="ORF">E2L08_12370</name>
</gene>
<dbReference type="EMBL" id="SNAA01000014">
    <property type="protein sequence ID" value="TDL78088.1"/>
    <property type="molecule type" value="Genomic_DNA"/>
</dbReference>
<dbReference type="PANTHER" id="PTHR13847:SF193">
    <property type="entry name" value="PYRUVATE DEHYDROGENASE PHOSPHATASE REGULATORY SUBUNIT, MITOCHONDRIAL"/>
    <property type="match status" value="1"/>
</dbReference>
<evidence type="ECO:0000256" key="2">
    <source>
        <dbReference type="ARBA" id="ARBA00023002"/>
    </source>
</evidence>
<evidence type="ECO:0000259" key="6">
    <source>
        <dbReference type="Pfam" id="PF16350"/>
    </source>
</evidence>
<dbReference type="Pfam" id="PF01266">
    <property type="entry name" value="DAO"/>
    <property type="match status" value="1"/>
</dbReference>
<dbReference type="SUPFAM" id="SSF101790">
    <property type="entry name" value="Aminomethyltransferase beta-barrel domain"/>
    <property type="match status" value="1"/>
</dbReference>
<dbReference type="InterPro" id="IPR027266">
    <property type="entry name" value="TrmE/GcvT-like"/>
</dbReference>
<name>A0A4R6A7D0_9RHOB</name>
<evidence type="ECO:0000259" key="3">
    <source>
        <dbReference type="Pfam" id="PF01266"/>
    </source>
</evidence>
<organism evidence="7 8">
    <name type="scientific">Palleronia sediminis</name>
    <dbReference type="NCBI Taxonomy" id="2547833"/>
    <lineage>
        <taxon>Bacteria</taxon>
        <taxon>Pseudomonadati</taxon>
        <taxon>Pseudomonadota</taxon>
        <taxon>Alphaproteobacteria</taxon>
        <taxon>Rhodobacterales</taxon>
        <taxon>Roseobacteraceae</taxon>
        <taxon>Palleronia</taxon>
    </lineage>
</organism>
<dbReference type="Pfam" id="PF08669">
    <property type="entry name" value="GCV_T_C"/>
    <property type="match status" value="1"/>
</dbReference>
<dbReference type="SUPFAM" id="SSF54373">
    <property type="entry name" value="FAD-linked reductases, C-terminal domain"/>
    <property type="match status" value="1"/>
</dbReference>
<dbReference type="Pfam" id="PF01571">
    <property type="entry name" value="GCV_T"/>
    <property type="match status" value="1"/>
</dbReference>
<proteinExistence type="inferred from homology"/>
<dbReference type="Gene3D" id="2.40.30.110">
    <property type="entry name" value="Aminomethyltransferase beta-barrel domains"/>
    <property type="match status" value="1"/>
</dbReference>
<feature type="domain" description="Aminomethyltransferase C-terminal" evidence="5">
    <location>
        <begin position="706"/>
        <end position="780"/>
    </location>
</feature>
<dbReference type="AlphaFoldDB" id="A0A4R6A7D0"/>
<evidence type="ECO:0000259" key="5">
    <source>
        <dbReference type="Pfam" id="PF08669"/>
    </source>
</evidence>
<dbReference type="InterPro" id="IPR013977">
    <property type="entry name" value="GcvT_C"/>
</dbReference>
<evidence type="ECO:0000313" key="7">
    <source>
        <dbReference type="EMBL" id="TDL78088.1"/>
    </source>
</evidence>
<dbReference type="Gene3D" id="3.50.50.60">
    <property type="entry name" value="FAD/NAD(P)-binding domain"/>
    <property type="match status" value="1"/>
</dbReference>
<evidence type="ECO:0000256" key="1">
    <source>
        <dbReference type="ARBA" id="ARBA00008609"/>
    </source>
</evidence>
<dbReference type="InterPro" id="IPR006222">
    <property type="entry name" value="GCVT_N"/>
</dbReference>
<dbReference type="InterPro" id="IPR032503">
    <property type="entry name" value="FAO_M"/>
</dbReference>
<dbReference type="GO" id="GO:0005737">
    <property type="term" value="C:cytoplasm"/>
    <property type="evidence" value="ECO:0007669"/>
    <property type="project" value="TreeGrafter"/>
</dbReference>
<dbReference type="SUPFAM" id="SSF103025">
    <property type="entry name" value="Folate-binding domain"/>
    <property type="match status" value="1"/>
</dbReference>
<dbReference type="PANTHER" id="PTHR13847">
    <property type="entry name" value="SARCOSINE DEHYDROGENASE-RELATED"/>
    <property type="match status" value="1"/>
</dbReference>
<keyword evidence="2" id="KW-0560">Oxidoreductase</keyword>
<dbReference type="OrthoDB" id="7156675at2"/>
<dbReference type="InterPro" id="IPR036188">
    <property type="entry name" value="FAD/NAD-bd_sf"/>
</dbReference>
<dbReference type="Proteomes" id="UP000295701">
    <property type="component" value="Unassembled WGS sequence"/>
</dbReference>
<feature type="domain" description="FAD dependent oxidoreductase central" evidence="6">
    <location>
        <begin position="375"/>
        <end position="429"/>
    </location>
</feature>
<evidence type="ECO:0000259" key="4">
    <source>
        <dbReference type="Pfam" id="PF01571"/>
    </source>
</evidence>
<feature type="domain" description="FAD dependent oxidoreductase" evidence="3">
    <location>
        <begin position="6"/>
        <end position="372"/>
    </location>
</feature>
<dbReference type="Gene3D" id="3.30.9.10">
    <property type="entry name" value="D-Amino Acid Oxidase, subunit A, domain 2"/>
    <property type="match status" value="1"/>
</dbReference>
<dbReference type="Gene3D" id="3.30.70.1400">
    <property type="entry name" value="Aminomethyltransferase beta-barrel domains"/>
    <property type="match status" value="1"/>
</dbReference>
<evidence type="ECO:0000313" key="8">
    <source>
        <dbReference type="Proteomes" id="UP000295701"/>
    </source>
</evidence>
<comment type="similarity">
    <text evidence="1">Belongs to the GcvT family.</text>
</comment>
<dbReference type="RefSeq" id="WP_133397407.1">
    <property type="nucleotide sequence ID" value="NZ_SNAA01000014.1"/>
</dbReference>
<protein>
    <submittedName>
        <fullName evidence="7">FAD-dependent oxidoreductase</fullName>
    </submittedName>
</protein>
<accession>A0A4R6A7D0</accession>
<keyword evidence="8" id="KW-1185">Reference proteome</keyword>
<dbReference type="SUPFAM" id="SSF51905">
    <property type="entry name" value="FAD/NAD(P)-binding domain"/>
    <property type="match status" value="1"/>
</dbReference>